<comment type="caution">
    <text evidence="1">The sequence shown here is derived from an EMBL/GenBank/DDBJ whole genome shotgun (WGS) entry which is preliminary data.</text>
</comment>
<protein>
    <submittedName>
        <fullName evidence="1">Uncharacterized protein</fullName>
    </submittedName>
</protein>
<evidence type="ECO:0000313" key="2">
    <source>
        <dbReference type="Proteomes" id="UP001603857"/>
    </source>
</evidence>
<gene>
    <name evidence="1" type="ORF">Fmac_032951</name>
</gene>
<sequence length="199" mass="23275">MPIINIRRRDKQAFCLLIDNEDDGRPWYHDIKQYLLKGKYPEGLNDNGRKTIRRRAMNFFLVGDILYKRNFDSILLRCVDQSLVQYSGIPKAMRNIILRKREQPSRHDRPFVRSSFGEWRQMATPLGKLRESIPFSDKEDSLTRETKCEQQRCLRLERLNKKVSNCQRFGVPFTGTTPLPTPLRLSGAIVGKTDVSFGR</sequence>
<reference evidence="1 2" key="1">
    <citation type="submission" date="2024-08" db="EMBL/GenBank/DDBJ databases">
        <title>Insights into the chromosomal genome structure of Flemingia macrophylla.</title>
        <authorList>
            <person name="Ding Y."/>
            <person name="Zhao Y."/>
            <person name="Bi W."/>
            <person name="Wu M."/>
            <person name="Zhao G."/>
            <person name="Gong Y."/>
            <person name="Li W."/>
            <person name="Zhang P."/>
        </authorList>
    </citation>
    <scope>NUCLEOTIDE SEQUENCE [LARGE SCALE GENOMIC DNA]</scope>
    <source>
        <strain evidence="1">DYQJB</strain>
        <tissue evidence="1">Leaf</tissue>
    </source>
</reference>
<name>A0ABD1L6D5_9FABA</name>
<dbReference type="EMBL" id="JBGMDY010000011">
    <property type="protein sequence ID" value="KAL2319075.1"/>
    <property type="molecule type" value="Genomic_DNA"/>
</dbReference>
<keyword evidence="2" id="KW-1185">Reference proteome</keyword>
<dbReference type="AlphaFoldDB" id="A0ABD1L6D5"/>
<proteinExistence type="predicted"/>
<accession>A0ABD1L6D5</accession>
<dbReference type="Proteomes" id="UP001603857">
    <property type="component" value="Unassembled WGS sequence"/>
</dbReference>
<dbReference type="PANTHER" id="PTHR48475">
    <property type="entry name" value="RIBONUCLEASE H"/>
    <property type="match status" value="1"/>
</dbReference>
<evidence type="ECO:0000313" key="1">
    <source>
        <dbReference type="EMBL" id="KAL2319075.1"/>
    </source>
</evidence>
<dbReference type="PANTHER" id="PTHR48475:SF1">
    <property type="entry name" value="RNASE H TYPE-1 DOMAIN-CONTAINING PROTEIN"/>
    <property type="match status" value="1"/>
</dbReference>
<organism evidence="1 2">
    <name type="scientific">Flemingia macrophylla</name>
    <dbReference type="NCBI Taxonomy" id="520843"/>
    <lineage>
        <taxon>Eukaryota</taxon>
        <taxon>Viridiplantae</taxon>
        <taxon>Streptophyta</taxon>
        <taxon>Embryophyta</taxon>
        <taxon>Tracheophyta</taxon>
        <taxon>Spermatophyta</taxon>
        <taxon>Magnoliopsida</taxon>
        <taxon>eudicotyledons</taxon>
        <taxon>Gunneridae</taxon>
        <taxon>Pentapetalae</taxon>
        <taxon>rosids</taxon>
        <taxon>fabids</taxon>
        <taxon>Fabales</taxon>
        <taxon>Fabaceae</taxon>
        <taxon>Papilionoideae</taxon>
        <taxon>50 kb inversion clade</taxon>
        <taxon>NPAAA clade</taxon>
        <taxon>indigoferoid/millettioid clade</taxon>
        <taxon>Phaseoleae</taxon>
        <taxon>Flemingia</taxon>
    </lineage>
</organism>